<gene>
    <name evidence="1" type="ORF">B0H16DRAFT_1450638</name>
</gene>
<evidence type="ECO:0000313" key="1">
    <source>
        <dbReference type="EMBL" id="KAJ7773819.1"/>
    </source>
</evidence>
<keyword evidence="2" id="KW-1185">Reference proteome</keyword>
<dbReference type="EMBL" id="JARKIB010000012">
    <property type="protein sequence ID" value="KAJ7773819.1"/>
    <property type="molecule type" value="Genomic_DNA"/>
</dbReference>
<accession>A0AAD7JXA7</accession>
<reference evidence="1" key="1">
    <citation type="submission" date="2023-03" db="EMBL/GenBank/DDBJ databases">
        <title>Massive genome expansion in bonnet fungi (Mycena s.s.) driven by repeated elements and novel gene families across ecological guilds.</title>
        <authorList>
            <consortium name="Lawrence Berkeley National Laboratory"/>
            <person name="Harder C.B."/>
            <person name="Miyauchi S."/>
            <person name="Viragh M."/>
            <person name="Kuo A."/>
            <person name="Thoen E."/>
            <person name="Andreopoulos B."/>
            <person name="Lu D."/>
            <person name="Skrede I."/>
            <person name="Drula E."/>
            <person name="Henrissat B."/>
            <person name="Morin E."/>
            <person name="Kohler A."/>
            <person name="Barry K."/>
            <person name="LaButti K."/>
            <person name="Morin E."/>
            <person name="Salamov A."/>
            <person name="Lipzen A."/>
            <person name="Mereny Z."/>
            <person name="Hegedus B."/>
            <person name="Baldrian P."/>
            <person name="Stursova M."/>
            <person name="Weitz H."/>
            <person name="Taylor A."/>
            <person name="Grigoriev I.V."/>
            <person name="Nagy L.G."/>
            <person name="Martin F."/>
            <person name="Kauserud H."/>
        </authorList>
    </citation>
    <scope>NUCLEOTIDE SEQUENCE</scope>
    <source>
        <strain evidence="1">CBHHK182m</strain>
    </source>
</reference>
<name>A0AAD7JXA7_9AGAR</name>
<organism evidence="1 2">
    <name type="scientific">Mycena metata</name>
    <dbReference type="NCBI Taxonomy" id="1033252"/>
    <lineage>
        <taxon>Eukaryota</taxon>
        <taxon>Fungi</taxon>
        <taxon>Dikarya</taxon>
        <taxon>Basidiomycota</taxon>
        <taxon>Agaricomycotina</taxon>
        <taxon>Agaricomycetes</taxon>
        <taxon>Agaricomycetidae</taxon>
        <taxon>Agaricales</taxon>
        <taxon>Marasmiineae</taxon>
        <taxon>Mycenaceae</taxon>
        <taxon>Mycena</taxon>
    </lineage>
</organism>
<comment type="caution">
    <text evidence="1">The sequence shown here is derived from an EMBL/GenBank/DDBJ whole genome shotgun (WGS) entry which is preliminary data.</text>
</comment>
<protein>
    <submittedName>
        <fullName evidence="1">Uncharacterized protein</fullName>
    </submittedName>
</protein>
<proteinExistence type="predicted"/>
<dbReference type="AlphaFoldDB" id="A0AAD7JXA7"/>
<evidence type="ECO:0000313" key="2">
    <source>
        <dbReference type="Proteomes" id="UP001215598"/>
    </source>
</evidence>
<dbReference type="Proteomes" id="UP001215598">
    <property type="component" value="Unassembled WGS sequence"/>
</dbReference>
<sequence>MSPHIGLGKTARSGRSTLVLLVAANSTGEVGTRSIRARVIILLRNNFFFFAQTVAPTIFKRQQKAGAWRPVRHKMAPFTCSLIQKALHIFDLKQAPGILLTCSKIPEKREKRKAQREITQNNNKTLFRESRLSLDDKGYRRT</sequence>